<keyword evidence="3" id="KW-1185">Reference proteome</keyword>
<name>A0ABS8UVI1_DATST</name>
<organism evidence="2 3">
    <name type="scientific">Datura stramonium</name>
    <name type="common">Jimsonweed</name>
    <name type="synonym">Common thornapple</name>
    <dbReference type="NCBI Taxonomy" id="4076"/>
    <lineage>
        <taxon>Eukaryota</taxon>
        <taxon>Viridiplantae</taxon>
        <taxon>Streptophyta</taxon>
        <taxon>Embryophyta</taxon>
        <taxon>Tracheophyta</taxon>
        <taxon>Spermatophyta</taxon>
        <taxon>Magnoliopsida</taxon>
        <taxon>eudicotyledons</taxon>
        <taxon>Gunneridae</taxon>
        <taxon>Pentapetalae</taxon>
        <taxon>asterids</taxon>
        <taxon>lamiids</taxon>
        <taxon>Solanales</taxon>
        <taxon>Solanaceae</taxon>
        <taxon>Solanoideae</taxon>
        <taxon>Datureae</taxon>
        <taxon>Datura</taxon>
    </lineage>
</organism>
<evidence type="ECO:0000256" key="1">
    <source>
        <dbReference type="SAM" id="MobiDB-lite"/>
    </source>
</evidence>
<evidence type="ECO:0000313" key="2">
    <source>
        <dbReference type="EMBL" id="MCD9638140.1"/>
    </source>
</evidence>
<gene>
    <name evidence="2" type="ORF">HAX54_021874</name>
</gene>
<reference evidence="2 3" key="1">
    <citation type="journal article" date="2021" name="BMC Genomics">
        <title>Datura genome reveals duplications of psychoactive alkaloid biosynthetic genes and high mutation rate following tissue culture.</title>
        <authorList>
            <person name="Rajewski A."/>
            <person name="Carter-House D."/>
            <person name="Stajich J."/>
            <person name="Litt A."/>
        </authorList>
    </citation>
    <scope>NUCLEOTIDE SEQUENCE [LARGE SCALE GENOMIC DNA]</scope>
    <source>
        <strain evidence="2">AR-01</strain>
    </source>
</reference>
<feature type="region of interest" description="Disordered" evidence="1">
    <location>
        <begin position="1"/>
        <end position="53"/>
    </location>
</feature>
<accession>A0ABS8UVI1</accession>
<protein>
    <submittedName>
        <fullName evidence="2">Uncharacterized protein</fullName>
    </submittedName>
</protein>
<feature type="region of interest" description="Disordered" evidence="1">
    <location>
        <begin position="98"/>
        <end position="126"/>
    </location>
</feature>
<feature type="compositionally biased region" description="Basic and acidic residues" evidence="1">
    <location>
        <begin position="102"/>
        <end position="116"/>
    </location>
</feature>
<evidence type="ECO:0000313" key="3">
    <source>
        <dbReference type="Proteomes" id="UP000823775"/>
    </source>
</evidence>
<feature type="compositionally biased region" description="Polar residues" evidence="1">
    <location>
        <begin position="117"/>
        <end position="126"/>
    </location>
</feature>
<comment type="caution">
    <text evidence="2">The sequence shown here is derived from an EMBL/GenBank/DDBJ whole genome shotgun (WGS) entry which is preliminary data.</text>
</comment>
<dbReference type="EMBL" id="JACEIK010002629">
    <property type="protein sequence ID" value="MCD9638140.1"/>
    <property type="molecule type" value="Genomic_DNA"/>
</dbReference>
<feature type="compositionally biased region" description="Polar residues" evidence="1">
    <location>
        <begin position="29"/>
        <end position="42"/>
    </location>
</feature>
<proteinExistence type="predicted"/>
<sequence length="126" mass="13404">MKATWGETSDKKSEGEDGENDNLALMAKSDTNTDSDSTENQSGNLRGGGLPCGRCGHVSAPTLNEGIVLETESLNVLSEPGQELENSRGIIPEIVVTSAEGTEERTSLDSVLEKQNDSPQELNLMP</sequence>
<dbReference type="Proteomes" id="UP000823775">
    <property type="component" value="Unassembled WGS sequence"/>
</dbReference>